<proteinExistence type="predicted"/>
<evidence type="ECO:0000259" key="4">
    <source>
        <dbReference type="Pfam" id="PF06428"/>
    </source>
</evidence>
<dbReference type="Proteomes" id="UP000193986">
    <property type="component" value="Unassembled WGS sequence"/>
</dbReference>
<feature type="compositionally biased region" description="Low complexity" evidence="3">
    <location>
        <begin position="460"/>
        <end position="475"/>
    </location>
</feature>
<dbReference type="Pfam" id="PF06428">
    <property type="entry name" value="Sec2p"/>
    <property type="match status" value="1"/>
</dbReference>
<dbReference type="InterPro" id="IPR009449">
    <property type="entry name" value="Sec2_N"/>
</dbReference>
<dbReference type="EMBL" id="MCFC01000020">
    <property type="protein sequence ID" value="ORY30392.1"/>
    <property type="molecule type" value="Genomic_DNA"/>
</dbReference>
<feature type="region of interest" description="Disordered" evidence="3">
    <location>
        <begin position="636"/>
        <end position="853"/>
    </location>
</feature>
<sequence>MSEELAGEPHAVSEEPVNVVEASGETAAIHGEEGVSAGNVSGEGEERHVEAVDGNREVGEEIATSLEQEHVPVGTAEHVTDAEATFEHPTLLPAPVDLDALRSVEEPRSIEELHRPDSPTISLIASLRSQLTLLSDQAQALNQKLVESISVHADLEDQHYHLQTSHKELQAKTESLEKDKKSWEESINSGLLVERSQIRDEMQRLAAGLVEEERRRGSAEERREAVEGEINDLTAKLFMEAQAMVAVEHMARAKAEDRLKTTVENLAAAEAAMRDMQLHLQSLPTSAIPVSPPSSSRMPSAFERKYLSSHVPFAEFIIFLQHLRALRPLRETSKSAFPPPQIINLMAQPFLARIITEDHDPTIRLDAAPDVSWLSRKGVSNAIISGDLVIEPLPADSVIANASGNMHDISCSLCGKPVFPPLVPASPAGSHFGPPPVHPTAHRTGSGGRFSLRPFFNTATSAHSTSPSASPLSSPGPHQNHSGASVHSTVYIFRVAKPTTATTAQTEKEQIRLYPLCKSGWCLDRLRATCELWYFVRTGIIHSVWHGDDGHTLSSDYSRTVGHSLPTKRASADSGTSESLVMPTLPKRKSGWGLGLGSTGGWTKAFGSKSGTSSPPISPGAVEKRLLPPAFVEHEERADDTPLGEEAPSLNETKDPGLGAPVEITEQPQEVVSLEEPKEVEPVPTIQEPEPSPASAPSETVPTNAASESQSSPDALSAPSLARADSSESGHSLHSESHTDEASFSTPKGTTPELPNAETQVDLNSPVIAPPPPVPRRATARGSPPGDGGLSPVANDESDGTNTPVPEAENENGDHKNEKETTLLQPPPLPPRAPPALPPRHPRTPTSQVQMQDNQVSMGDADGLKAFLGSEGWEARTWRQVVKLKEGMWKARIGVVDTDE</sequence>
<dbReference type="OrthoDB" id="1748564at2759"/>
<keyword evidence="1 2" id="KW-0175">Coiled coil</keyword>
<dbReference type="STRING" id="71784.A0A1Y2B6C8"/>
<dbReference type="AlphaFoldDB" id="A0A1Y2B6C8"/>
<accession>A0A1Y2B6C8</accession>
<dbReference type="GO" id="GO:0006887">
    <property type="term" value="P:exocytosis"/>
    <property type="evidence" value="ECO:0007669"/>
    <property type="project" value="TreeGrafter"/>
</dbReference>
<evidence type="ECO:0000313" key="5">
    <source>
        <dbReference type="EMBL" id="ORY30392.1"/>
    </source>
</evidence>
<protein>
    <recommendedName>
        <fullName evidence="4">GDP/GTP exchange factor Sec2 N-terminal domain-containing protein</fullName>
    </recommendedName>
</protein>
<feature type="region of interest" description="Disordered" evidence="3">
    <location>
        <begin position="603"/>
        <end position="622"/>
    </location>
</feature>
<feature type="compositionally biased region" description="Low complexity" evidence="3">
    <location>
        <begin position="709"/>
        <end position="724"/>
    </location>
</feature>
<dbReference type="GO" id="GO:0005085">
    <property type="term" value="F:guanyl-nucleotide exchange factor activity"/>
    <property type="evidence" value="ECO:0007669"/>
    <property type="project" value="InterPro"/>
</dbReference>
<dbReference type="GO" id="GO:0070319">
    <property type="term" value="C:Golgi to plasma membrane transport vesicle"/>
    <property type="evidence" value="ECO:0007669"/>
    <property type="project" value="TreeGrafter"/>
</dbReference>
<feature type="region of interest" description="Disordered" evidence="3">
    <location>
        <begin position="460"/>
        <end position="484"/>
    </location>
</feature>
<feature type="compositionally biased region" description="Basic and acidic residues" evidence="3">
    <location>
        <begin position="812"/>
        <end position="821"/>
    </location>
</feature>
<feature type="region of interest" description="Disordered" evidence="3">
    <location>
        <begin position="566"/>
        <end position="586"/>
    </location>
</feature>
<keyword evidence="6" id="KW-1185">Reference proteome</keyword>
<dbReference type="PANTHER" id="PTHR14430:SF0">
    <property type="entry name" value="SEC2P DOMAIN-CONTAINING PROTEIN"/>
    <property type="match status" value="1"/>
</dbReference>
<feature type="compositionally biased region" description="Pro residues" evidence="3">
    <location>
        <begin position="825"/>
        <end position="839"/>
    </location>
</feature>
<name>A0A1Y2B6C8_9TREE</name>
<evidence type="ECO:0000313" key="6">
    <source>
        <dbReference type="Proteomes" id="UP000193986"/>
    </source>
</evidence>
<comment type="caution">
    <text evidence="5">The sequence shown here is derived from an EMBL/GenBank/DDBJ whole genome shotgun (WGS) entry which is preliminary data.</text>
</comment>
<dbReference type="InParanoid" id="A0A1Y2B6C8"/>
<evidence type="ECO:0000256" key="1">
    <source>
        <dbReference type="ARBA" id="ARBA00023054"/>
    </source>
</evidence>
<dbReference type="InterPro" id="IPR040351">
    <property type="entry name" value="RAB3IL/RAB3IP/Sec2"/>
</dbReference>
<feature type="region of interest" description="Disordered" evidence="3">
    <location>
        <begin position="1"/>
        <end position="50"/>
    </location>
</feature>
<gene>
    <name evidence="5" type="ORF">BCR39DRAFT_529653</name>
</gene>
<reference evidence="5 6" key="1">
    <citation type="submission" date="2016-07" db="EMBL/GenBank/DDBJ databases">
        <title>Pervasive Adenine N6-methylation of Active Genes in Fungi.</title>
        <authorList>
            <consortium name="DOE Joint Genome Institute"/>
            <person name="Mondo S.J."/>
            <person name="Dannebaum R.O."/>
            <person name="Kuo R.C."/>
            <person name="Labutti K."/>
            <person name="Haridas S."/>
            <person name="Kuo A."/>
            <person name="Salamov A."/>
            <person name="Ahrendt S.R."/>
            <person name="Lipzen A."/>
            <person name="Sullivan W."/>
            <person name="Andreopoulos W.B."/>
            <person name="Clum A."/>
            <person name="Lindquist E."/>
            <person name="Daum C."/>
            <person name="Ramamoorthy G.K."/>
            <person name="Gryganskyi A."/>
            <person name="Culley D."/>
            <person name="Magnuson J.K."/>
            <person name="James T.Y."/>
            <person name="O'Malley M.A."/>
            <person name="Stajich J.E."/>
            <person name="Spatafora J.W."/>
            <person name="Visel A."/>
            <person name="Grigoriev I.V."/>
        </authorList>
    </citation>
    <scope>NUCLEOTIDE SEQUENCE [LARGE SCALE GENOMIC DNA]</scope>
    <source>
        <strain evidence="5 6">68-887.2</strain>
    </source>
</reference>
<dbReference type="PANTHER" id="PTHR14430">
    <property type="entry name" value="RABIN3-RELATED"/>
    <property type="match status" value="1"/>
</dbReference>
<dbReference type="SUPFAM" id="SSF144284">
    <property type="entry name" value="Sec2 N-terminal region"/>
    <property type="match status" value="1"/>
</dbReference>
<dbReference type="GO" id="GO:0051286">
    <property type="term" value="C:cell tip"/>
    <property type="evidence" value="ECO:0007669"/>
    <property type="project" value="TreeGrafter"/>
</dbReference>
<evidence type="ECO:0000256" key="3">
    <source>
        <dbReference type="SAM" id="MobiDB-lite"/>
    </source>
</evidence>
<evidence type="ECO:0000256" key="2">
    <source>
        <dbReference type="SAM" id="Coils"/>
    </source>
</evidence>
<dbReference type="Gene3D" id="6.10.140.910">
    <property type="match status" value="1"/>
</dbReference>
<feature type="coiled-coil region" evidence="2">
    <location>
        <begin position="124"/>
        <end position="272"/>
    </location>
</feature>
<organism evidence="5 6">
    <name type="scientific">Naematelia encephala</name>
    <dbReference type="NCBI Taxonomy" id="71784"/>
    <lineage>
        <taxon>Eukaryota</taxon>
        <taxon>Fungi</taxon>
        <taxon>Dikarya</taxon>
        <taxon>Basidiomycota</taxon>
        <taxon>Agaricomycotina</taxon>
        <taxon>Tremellomycetes</taxon>
        <taxon>Tremellales</taxon>
        <taxon>Naemateliaceae</taxon>
        <taxon>Naematelia</taxon>
    </lineage>
</organism>
<feature type="domain" description="GDP/GTP exchange factor Sec2 N-terminal" evidence="4">
    <location>
        <begin position="153"/>
        <end position="283"/>
    </location>
</feature>
<feature type="compositionally biased region" description="Basic and acidic residues" evidence="3">
    <location>
        <begin position="725"/>
        <end position="741"/>
    </location>
</feature>